<evidence type="ECO:0000313" key="2">
    <source>
        <dbReference type="Proteomes" id="UP000011116"/>
    </source>
</evidence>
<dbReference type="Gramene" id="HORVU.MOREX.r3.6HG0566260.1">
    <property type="protein sequence ID" value="HORVU.MOREX.r3.6HG0566260.1.CDS1"/>
    <property type="gene ID" value="HORVU.MOREX.r3.6HG0566260"/>
</dbReference>
<dbReference type="PANTHER" id="PTHR47169">
    <property type="entry name" value="OS01G0541250 PROTEIN"/>
    <property type="match status" value="1"/>
</dbReference>
<dbReference type="InterPro" id="IPR036397">
    <property type="entry name" value="RNaseH_sf"/>
</dbReference>
<dbReference type="Gene3D" id="3.30.420.10">
    <property type="entry name" value="Ribonuclease H-like superfamily/Ribonuclease H"/>
    <property type="match status" value="1"/>
</dbReference>
<dbReference type="Proteomes" id="UP000011116">
    <property type="component" value="Chromosome 6H"/>
</dbReference>
<sequence>MHNIVHIDEKWFYMTKRNRNYYLLDGEEEPTRTIQNNNCIGKIMFLTAVARPRWDSEGNVMFSGKIGIWPFVKEVPAQRKSDNRPRGTIETKSIKVDRKVMREFLIENVLAAIQVVWPESDVGQTIYIQQDNAKPHILPTDPEFLEAISRTGMDVRIIQ</sequence>
<dbReference type="PANTHER" id="PTHR47169:SF2">
    <property type="entry name" value="OS01G0541250 PROTEIN"/>
    <property type="match status" value="1"/>
</dbReference>
<reference evidence="2" key="1">
    <citation type="journal article" date="2012" name="Nature">
        <title>A physical, genetic and functional sequence assembly of the barley genome.</title>
        <authorList>
            <consortium name="The International Barley Genome Sequencing Consortium"/>
            <person name="Mayer K.F."/>
            <person name="Waugh R."/>
            <person name="Brown J.W."/>
            <person name="Schulman A."/>
            <person name="Langridge P."/>
            <person name="Platzer M."/>
            <person name="Fincher G.B."/>
            <person name="Muehlbauer G.J."/>
            <person name="Sato K."/>
            <person name="Close T.J."/>
            <person name="Wise R.P."/>
            <person name="Stein N."/>
        </authorList>
    </citation>
    <scope>NUCLEOTIDE SEQUENCE [LARGE SCALE GENOMIC DNA]</scope>
    <source>
        <strain evidence="2">cv. Morex</strain>
    </source>
</reference>
<evidence type="ECO:0008006" key="3">
    <source>
        <dbReference type="Google" id="ProtNLM"/>
    </source>
</evidence>
<dbReference type="EnsemblPlants" id="HORVU.MOREX.r3.6HG0566260.1">
    <property type="protein sequence ID" value="HORVU.MOREX.r3.6HG0566260.1.CDS1"/>
    <property type="gene ID" value="HORVU.MOREX.r3.6HG0566260"/>
</dbReference>
<dbReference type="AlphaFoldDB" id="A0A8I6YI00"/>
<reference evidence="1" key="2">
    <citation type="submission" date="2020-10" db="EMBL/GenBank/DDBJ databases">
        <authorList>
            <person name="Scholz U."/>
            <person name="Mascher M."/>
            <person name="Fiebig A."/>
        </authorList>
    </citation>
    <scope>NUCLEOTIDE SEQUENCE [LARGE SCALE GENOMIC DNA]</scope>
    <source>
        <strain evidence="1">cv. Morex</strain>
    </source>
</reference>
<protein>
    <recommendedName>
        <fullName evidence="3">Transposase</fullName>
    </recommendedName>
</protein>
<accession>A0A8I6YI00</accession>
<evidence type="ECO:0000313" key="1">
    <source>
        <dbReference type="EnsemblPlants" id="HORVU.MOREX.r3.6HG0566260.1.CDS1"/>
    </source>
</evidence>
<reference evidence="1" key="3">
    <citation type="submission" date="2022-01" db="UniProtKB">
        <authorList>
            <consortium name="EnsemblPlants"/>
        </authorList>
    </citation>
    <scope>IDENTIFICATION</scope>
    <source>
        <strain evidence="1">subsp. vulgare</strain>
    </source>
</reference>
<dbReference type="GO" id="GO:0003676">
    <property type="term" value="F:nucleic acid binding"/>
    <property type="evidence" value="ECO:0007669"/>
    <property type="project" value="InterPro"/>
</dbReference>
<organism evidence="1 2">
    <name type="scientific">Hordeum vulgare subsp. vulgare</name>
    <name type="common">Domesticated barley</name>
    <dbReference type="NCBI Taxonomy" id="112509"/>
    <lineage>
        <taxon>Eukaryota</taxon>
        <taxon>Viridiplantae</taxon>
        <taxon>Streptophyta</taxon>
        <taxon>Embryophyta</taxon>
        <taxon>Tracheophyta</taxon>
        <taxon>Spermatophyta</taxon>
        <taxon>Magnoliopsida</taxon>
        <taxon>Liliopsida</taxon>
        <taxon>Poales</taxon>
        <taxon>Poaceae</taxon>
        <taxon>BOP clade</taxon>
        <taxon>Pooideae</taxon>
        <taxon>Triticodae</taxon>
        <taxon>Triticeae</taxon>
        <taxon>Hordeinae</taxon>
        <taxon>Hordeum</taxon>
    </lineage>
</organism>
<name>A0A8I6YI00_HORVV</name>
<proteinExistence type="predicted"/>
<keyword evidence="2" id="KW-1185">Reference proteome</keyword>